<evidence type="ECO:0000256" key="3">
    <source>
        <dbReference type="ARBA" id="ARBA00010088"/>
    </source>
</evidence>
<dbReference type="OrthoDB" id="53505at2"/>
<dbReference type="PRINTS" id="PR00793">
    <property type="entry name" value="PROAMNOPTASE"/>
</dbReference>
<evidence type="ECO:0000256" key="1">
    <source>
        <dbReference type="ARBA" id="ARBA00001585"/>
    </source>
</evidence>
<dbReference type="PANTHER" id="PTHR43722:SF1">
    <property type="entry name" value="PROLINE IMINOPEPTIDASE"/>
    <property type="match status" value="1"/>
</dbReference>
<evidence type="ECO:0000256" key="9">
    <source>
        <dbReference type="PIRSR" id="PIRSR006431-1"/>
    </source>
</evidence>
<feature type="active site" description="Proton donor" evidence="9">
    <location>
        <position position="293"/>
    </location>
</feature>
<dbReference type="InterPro" id="IPR002410">
    <property type="entry name" value="Peptidase_S33"/>
</dbReference>
<dbReference type="RefSeq" id="WP_126117968.1">
    <property type="nucleotide sequence ID" value="NZ_CP101806.1"/>
</dbReference>
<organism evidence="13 14">
    <name type="scientific">Mycoplasmopsis caviae</name>
    <dbReference type="NCBI Taxonomy" id="55603"/>
    <lineage>
        <taxon>Bacteria</taxon>
        <taxon>Bacillati</taxon>
        <taxon>Mycoplasmatota</taxon>
        <taxon>Mycoplasmoidales</taxon>
        <taxon>Metamycoplasmataceae</taxon>
        <taxon>Mycoplasmopsis</taxon>
    </lineage>
</organism>
<feature type="active site" evidence="9">
    <location>
        <position position="265"/>
    </location>
</feature>
<dbReference type="PIRSF" id="PIRSF006431">
    <property type="entry name" value="Pept_S33"/>
    <property type="match status" value="1"/>
</dbReference>
<keyword evidence="4 8" id="KW-0031">Aminopeptidase</keyword>
<dbReference type="GO" id="GO:0006508">
    <property type="term" value="P:proteolysis"/>
    <property type="evidence" value="ECO:0007669"/>
    <property type="project" value="UniProtKB-KW"/>
</dbReference>
<dbReference type="InterPro" id="IPR005944">
    <property type="entry name" value="Pro_iminopeptidase"/>
</dbReference>
<evidence type="ECO:0000313" key="15">
    <source>
        <dbReference type="Proteomes" id="UP001058569"/>
    </source>
</evidence>
<evidence type="ECO:0000256" key="5">
    <source>
        <dbReference type="ARBA" id="ARBA00022490"/>
    </source>
</evidence>
<dbReference type="GO" id="GO:0004177">
    <property type="term" value="F:aminopeptidase activity"/>
    <property type="evidence" value="ECO:0007669"/>
    <property type="project" value="UniProtKB-UniRule"/>
</dbReference>
<reference evidence="13 14" key="1">
    <citation type="submission" date="2018-12" db="EMBL/GenBank/DDBJ databases">
        <authorList>
            <consortium name="Pathogen Informatics"/>
        </authorList>
    </citation>
    <scope>NUCLEOTIDE SEQUENCE [LARGE SCALE GENOMIC DNA]</scope>
    <source>
        <strain evidence="13 14">NCTC10126</strain>
    </source>
</reference>
<evidence type="ECO:0000256" key="7">
    <source>
        <dbReference type="ARBA" id="ARBA00022801"/>
    </source>
</evidence>
<feature type="active site" description="Nucleophile" evidence="9">
    <location>
        <position position="112"/>
    </location>
</feature>
<dbReference type="SUPFAM" id="SSF53474">
    <property type="entry name" value="alpha/beta-Hydrolases"/>
    <property type="match status" value="1"/>
</dbReference>
<evidence type="ECO:0000313" key="12">
    <source>
        <dbReference type="EMBL" id="UUD35541.1"/>
    </source>
</evidence>
<keyword evidence="5 8" id="KW-0963">Cytoplasm</keyword>
<proteinExistence type="inferred from homology"/>
<dbReference type="Proteomes" id="UP001058569">
    <property type="component" value="Chromosome"/>
</dbReference>
<dbReference type="PANTHER" id="PTHR43722">
    <property type="entry name" value="PROLINE IMINOPEPTIDASE"/>
    <property type="match status" value="1"/>
</dbReference>
<keyword evidence="15" id="KW-1185">Reference proteome</keyword>
<feature type="domain" description="AB hydrolase-1" evidence="11">
    <location>
        <begin position="38"/>
        <end position="293"/>
    </location>
</feature>
<dbReference type="InterPro" id="IPR000073">
    <property type="entry name" value="AB_hydrolase_1"/>
</dbReference>
<evidence type="ECO:0000313" key="13">
    <source>
        <dbReference type="EMBL" id="VDR41687.1"/>
    </source>
</evidence>
<evidence type="ECO:0000259" key="11">
    <source>
        <dbReference type="Pfam" id="PF00561"/>
    </source>
</evidence>
<accession>A0A3P8KWD3</accession>
<comment type="catalytic activity">
    <reaction evidence="1 8 10">
        <text>Release of N-terminal proline from a peptide.</text>
        <dbReference type="EC" id="3.4.11.5"/>
    </reaction>
</comment>
<evidence type="ECO:0000256" key="6">
    <source>
        <dbReference type="ARBA" id="ARBA00022670"/>
    </source>
</evidence>
<dbReference type="PRINTS" id="PR00111">
    <property type="entry name" value="ABHYDROLASE"/>
</dbReference>
<dbReference type="Gene3D" id="3.40.50.1820">
    <property type="entry name" value="alpha/beta hydrolase"/>
    <property type="match status" value="1"/>
</dbReference>
<keyword evidence="7 8" id="KW-0378">Hydrolase</keyword>
<evidence type="ECO:0000256" key="2">
    <source>
        <dbReference type="ARBA" id="ARBA00004496"/>
    </source>
</evidence>
<dbReference type="Proteomes" id="UP000280036">
    <property type="component" value="Unassembled WGS sequence"/>
</dbReference>
<evidence type="ECO:0000256" key="10">
    <source>
        <dbReference type="RuleBase" id="RU003421"/>
    </source>
</evidence>
<sequence length="313" mass="36823">MYRKYLYPEIEPYQKGYLKVDDIHQIYYEVCGNPNGVPVVYVHGGPGGGFSKQCRRYFDPKYYKIVLFDQRGCGKSTPSMELKGNTTWDLISDMEAIRKELKIEKWILFGGSWGTTLSLSYAISYPKRVDKLILRGVFLARKSDINWLYQEGASYIKPKGFAEFTSILKNKEKKNIINSYHKYMHSNNEILRHRALIEWTKWESSLLYLNERPYKEPKNIKSTYEISIIENHYFVNNCFFEENYILNNVDKIKDIETFIVHGEYDLICPPVNAYDLHKNLNNSHLIMVKKSAHTQREVGITKELIKITNIIRK</sequence>
<dbReference type="EMBL" id="UZVY01000001">
    <property type="protein sequence ID" value="VDR41687.1"/>
    <property type="molecule type" value="Genomic_DNA"/>
</dbReference>
<dbReference type="GO" id="GO:0005737">
    <property type="term" value="C:cytoplasm"/>
    <property type="evidence" value="ECO:0007669"/>
    <property type="project" value="UniProtKB-SubCell"/>
</dbReference>
<dbReference type="EMBL" id="CP101806">
    <property type="protein sequence ID" value="UUD35541.1"/>
    <property type="molecule type" value="Genomic_DNA"/>
</dbReference>
<gene>
    <name evidence="13" type="primary">pip</name>
    <name evidence="13" type="ORF">NCTC10126_00166</name>
    <name evidence="12" type="ORF">NPA07_01555</name>
</gene>
<comment type="subcellular location">
    <subcellularLocation>
        <location evidence="2 8">Cytoplasm</location>
    </subcellularLocation>
</comment>
<comment type="similarity">
    <text evidence="3 8 10">Belongs to the peptidase S33 family.</text>
</comment>
<dbReference type="NCBIfam" id="TIGR01249">
    <property type="entry name" value="pro_imino_pep_1"/>
    <property type="match status" value="1"/>
</dbReference>
<dbReference type="Pfam" id="PF00561">
    <property type="entry name" value="Abhydrolase_1"/>
    <property type="match status" value="1"/>
</dbReference>
<reference evidence="12" key="2">
    <citation type="submission" date="2022-07" db="EMBL/GenBank/DDBJ databases">
        <title>Complete genome of Mycoplasma caviae type strain G122.</title>
        <authorList>
            <person name="Spergser J."/>
        </authorList>
    </citation>
    <scope>NUCLEOTIDE SEQUENCE</scope>
    <source>
        <strain evidence="12">G122</strain>
    </source>
</reference>
<dbReference type="AlphaFoldDB" id="A0A3P8KWD3"/>
<protein>
    <recommendedName>
        <fullName evidence="8 10">Proline iminopeptidase</fullName>
        <shortName evidence="8">PIP</shortName>
        <ecNumber evidence="8 10">3.4.11.5</ecNumber>
    </recommendedName>
    <alternativeName>
        <fullName evidence="8">Prolyl aminopeptidase</fullName>
    </alternativeName>
</protein>
<evidence type="ECO:0000256" key="8">
    <source>
        <dbReference type="PIRNR" id="PIRNR006431"/>
    </source>
</evidence>
<keyword evidence="6 8" id="KW-0645">Protease</keyword>
<evidence type="ECO:0000256" key="4">
    <source>
        <dbReference type="ARBA" id="ARBA00022438"/>
    </source>
</evidence>
<dbReference type="EC" id="3.4.11.5" evidence="8 10"/>
<dbReference type="InterPro" id="IPR029058">
    <property type="entry name" value="AB_hydrolase_fold"/>
</dbReference>
<name>A0A3P8KWD3_9BACT</name>
<evidence type="ECO:0000313" key="14">
    <source>
        <dbReference type="Proteomes" id="UP000280036"/>
    </source>
</evidence>